<protein>
    <submittedName>
        <fullName evidence="1">6304_t:CDS:1</fullName>
    </submittedName>
</protein>
<accession>A0A9N8VX70</accession>
<dbReference type="AlphaFoldDB" id="A0A9N8VX70"/>
<sequence>MELETELVLEALDLIDLESAANVLAAAGITLAMSTWRFVGISSNPIHYVKASIARGISELLCHIWMFFAFWTTISRLMLAPTAEVPLAGSYSNRLLSESQLPIKMVGFGELFVPKQELEGMIRKDYREFIGLAK</sequence>
<proteinExistence type="predicted"/>
<dbReference type="SUPFAM" id="SSF55681">
    <property type="entry name" value="Class II aaRS and biotin synthetases"/>
    <property type="match status" value="1"/>
</dbReference>
<dbReference type="Gene3D" id="3.30.930.10">
    <property type="entry name" value="Bira Bifunctional Protein, Domain 2"/>
    <property type="match status" value="1"/>
</dbReference>
<name>A0A9N8VX70_9GLOM</name>
<keyword evidence="2" id="KW-1185">Reference proteome</keyword>
<dbReference type="InterPro" id="IPR045864">
    <property type="entry name" value="aa-tRNA-synth_II/BPL/LPL"/>
</dbReference>
<dbReference type="EMBL" id="CAJVPI010000059">
    <property type="protein sequence ID" value="CAG8469549.1"/>
    <property type="molecule type" value="Genomic_DNA"/>
</dbReference>
<evidence type="ECO:0000313" key="2">
    <source>
        <dbReference type="Proteomes" id="UP000789739"/>
    </source>
</evidence>
<organism evidence="1 2">
    <name type="scientific">Paraglomus brasilianum</name>
    <dbReference type="NCBI Taxonomy" id="144538"/>
    <lineage>
        <taxon>Eukaryota</taxon>
        <taxon>Fungi</taxon>
        <taxon>Fungi incertae sedis</taxon>
        <taxon>Mucoromycota</taxon>
        <taxon>Glomeromycotina</taxon>
        <taxon>Glomeromycetes</taxon>
        <taxon>Paraglomerales</taxon>
        <taxon>Paraglomeraceae</taxon>
        <taxon>Paraglomus</taxon>
    </lineage>
</organism>
<reference evidence="1" key="1">
    <citation type="submission" date="2021-06" db="EMBL/GenBank/DDBJ databases">
        <authorList>
            <person name="Kallberg Y."/>
            <person name="Tangrot J."/>
            <person name="Rosling A."/>
        </authorList>
    </citation>
    <scope>NUCLEOTIDE SEQUENCE</scope>
    <source>
        <strain evidence="1">BR232B</strain>
    </source>
</reference>
<evidence type="ECO:0000313" key="1">
    <source>
        <dbReference type="EMBL" id="CAG8469549.1"/>
    </source>
</evidence>
<comment type="caution">
    <text evidence="1">The sequence shown here is derived from an EMBL/GenBank/DDBJ whole genome shotgun (WGS) entry which is preliminary data.</text>
</comment>
<gene>
    <name evidence="1" type="ORF">PBRASI_LOCUS1001</name>
</gene>
<dbReference type="Proteomes" id="UP000789739">
    <property type="component" value="Unassembled WGS sequence"/>
</dbReference>